<protein>
    <submittedName>
        <fullName evidence="6">FAD-dependent oxidoreductase</fullName>
    </submittedName>
</protein>
<evidence type="ECO:0000256" key="3">
    <source>
        <dbReference type="ARBA" id="ARBA00022827"/>
    </source>
</evidence>
<proteinExistence type="predicted"/>
<dbReference type="InterPro" id="IPR036188">
    <property type="entry name" value="FAD/NAD-bd_sf"/>
</dbReference>
<accession>A0AA41QQ25</accession>
<dbReference type="SUPFAM" id="SSF51905">
    <property type="entry name" value="FAD/NAD(P)-binding domain"/>
    <property type="match status" value="1"/>
</dbReference>
<reference evidence="6" key="1">
    <citation type="submission" date="2022-03" db="EMBL/GenBank/DDBJ databases">
        <title>The complete genome sequence of a Methyloterrigena soli.</title>
        <authorList>
            <person name="Zi Z."/>
        </authorList>
    </citation>
    <scope>NUCLEOTIDE SEQUENCE</scope>
    <source>
        <strain evidence="6">M48</strain>
    </source>
</reference>
<dbReference type="GO" id="GO:0016491">
    <property type="term" value="F:oxidoreductase activity"/>
    <property type="evidence" value="ECO:0007669"/>
    <property type="project" value="UniProtKB-KW"/>
</dbReference>
<evidence type="ECO:0000256" key="1">
    <source>
        <dbReference type="ARBA" id="ARBA00001974"/>
    </source>
</evidence>
<keyword evidence="2" id="KW-0285">Flavoprotein</keyword>
<keyword evidence="7" id="KW-1185">Reference proteome</keyword>
<dbReference type="Gene3D" id="3.50.50.60">
    <property type="entry name" value="FAD/NAD(P)-binding domain"/>
    <property type="match status" value="2"/>
</dbReference>
<keyword evidence="4" id="KW-0560">Oxidoreductase</keyword>
<comment type="cofactor">
    <cofactor evidence="1">
        <name>FAD</name>
        <dbReference type="ChEBI" id="CHEBI:57692"/>
    </cofactor>
</comment>
<evidence type="ECO:0000313" key="6">
    <source>
        <dbReference type="EMBL" id="MCI0127914.1"/>
    </source>
</evidence>
<dbReference type="SUPFAM" id="SSF56425">
    <property type="entry name" value="Succinate dehydrogenase/fumarate reductase flavoprotein, catalytic domain"/>
    <property type="match status" value="1"/>
</dbReference>
<dbReference type="InterPro" id="IPR027477">
    <property type="entry name" value="Succ_DH/fumarate_Rdtase_cat_sf"/>
</dbReference>
<evidence type="ECO:0000256" key="2">
    <source>
        <dbReference type="ARBA" id="ARBA00022630"/>
    </source>
</evidence>
<name>A0AA41QQ25_9HYPH</name>
<keyword evidence="3" id="KW-0274">FAD</keyword>
<dbReference type="EMBL" id="JALAZD010000001">
    <property type="protein sequence ID" value="MCI0127914.1"/>
    <property type="molecule type" value="Genomic_DNA"/>
</dbReference>
<feature type="domain" description="FAD-dependent oxidoreductase 2 FAD-binding" evidence="5">
    <location>
        <begin position="2"/>
        <end position="509"/>
    </location>
</feature>
<dbReference type="Proteomes" id="UP001156140">
    <property type="component" value="Unassembled WGS sequence"/>
</dbReference>
<dbReference type="AlphaFoldDB" id="A0AA41QQ25"/>
<evidence type="ECO:0000256" key="4">
    <source>
        <dbReference type="ARBA" id="ARBA00023002"/>
    </source>
</evidence>
<dbReference type="PANTHER" id="PTHR43400">
    <property type="entry name" value="FUMARATE REDUCTASE"/>
    <property type="match status" value="1"/>
</dbReference>
<comment type="caution">
    <text evidence="6">The sequence shown here is derived from an EMBL/GenBank/DDBJ whole genome shotgun (WGS) entry which is preliminary data.</text>
</comment>
<organism evidence="6 7">
    <name type="scientific">Paradevosia shaoguanensis</name>
    <dbReference type="NCBI Taxonomy" id="1335043"/>
    <lineage>
        <taxon>Bacteria</taxon>
        <taxon>Pseudomonadati</taxon>
        <taxon>Pseudomonadota</taxon>
        <taxon>Alphaproteobacteria</taxon>
        <taxon>Hyphomicrobiales</taxon>
        <taxon>Devosiaceae</taxon>
        <taxon>Paradevosia</taxon>
    </lineage>
</organism>
<evidence type="ECO:0000259" key="5">
    <source>
        <dbReference type="Pfam" id="PF00890"/>
    </source>
</evidence>
<dbReference type="RefSeq" id="WP_281736225.1">
    <property type="nucleotide sequence ID" value="NZ_JAKETQ010000001.1"/>
</dbReference>
<dbReference type="Pfam" id="PF00890">
    <property type="entry name" value="FAD_binding_2"/>
    <property type="match status" value="1"/>
</dbReference>
<evidence type="ECO:0000313" key="7">
    <source>
        <dbReference type="Proteomes" id="UP001156140"/>
    </source>
</evidence>
<sequence>MDVLVLGSGCAALVAALRAAGAGLNVLVCEKTGKLGGTSAMSAGGIWVAANHLAAQEGIADSIDEALGYVSAVAPQGWSFPDHWRALLEAGPAMLRLLEAKTPLRFKLTGEPDPYMDVPGSRARGRMMSVLPLSRFAARRDAFRVRGSTLPEIFTYHEVLETDLYHKPISTTLGLLPRILPRILTLTAGKGTALMLGLVRGCQDAGVRLATRAKGVELIVENNRVTGAIIEHKGQRQTIRARVGVLIATGGFEWNEDMARQHLVAPLQFRGSSQGNTGDGQRMAEAIGAALGQMDQANVTAAIPRRYEGRLHGMPVPYHAEENAIVVNRHGQRFWDELHVNLGEALVARDPATGESLHLPAYVITDARYLWKAPLVRFFSRLVPGWMVKAPTIPALAAKIGMDPAILAATVERFNGFADTGVDVDFGRGQTRAHQKADKRKRAGLEPIVKAPFIAVRFNPSIMSTKGGPQTDARGRVLRADGSVIDGLYAAGASMANPIGTRGVGAGTTLGPFMSWGYLCAGDMVRRARETGALPANSVLENA</sequence>
<dbReference type="GO" id="GO:0008202">
    <property type="term" value="P:steroid metabolic process"/>
    <property type="evidence" value="ECO:0007669"/>
    <property type="project" value="UniProtKB-ARBA"/>
</dbReference>
<dbReference type="InterPro" id="IPR003953">
    <property type="entry name" value="FAD-dep_OxRdtase_2_FAD-bd"/>
</dbReference>
<dbReference type="InterPro" id="IPR050315">
    <property type="entry name" value="FAD-oxidoreductase_2"/>
</dbReference>
<dbReference type="PANTHER" id="PTHR43400:SF10">
    <property type="entry name" value="3-OXOSTEROID 1-DEHYDROGENASE"/>
    <property type="match status" value="1"/>
</dbReference>
<gene>
    <name evidence="6" type="ORF">ML536_13885</name>
</gene>